<dbReference type="CDD" id="cd00146">
    <property type="entry name" value="PKD"/>
    <property type="match status" value="3"/>
</dbReference>
<dbReference type="InterPro" id="IPR000601">
    <property type="entry name" value="PKD_dom"/>
</dbReference>
<dbReference type="PANTHER" id="PTHR42754">
    <property type="entry name" value="ENDOGLUCANASE"/>
    <property type="match status" value="1"/>
</dbReference>
<dbReference type="RefSeq" id="WP_040199735.1">
    <property type="nucleotide sequence ID" value="NZ_CP010311.1"/>
</dbReference>
<reference evidence="2 3" key="1">
    <citation type="journal article" date="2015" name="Genome Announc.">
        <title>Genomes of Geoalkalibacter ferrihydriticus Z-0531T and Geoalkalibacter subterraneus Red1T, Two Haloalkaliphilic Metal-Reducing Deltaproteobacteria.</title>
        <authorList>
            <person name="Badalamenti J.P."/>
            <person name="Krajmalnik-Brown R."/>
            <person name="Torres C.I."/>
            <person name="Bond D.R."/>
        </authorList>
    </citation>
    <scope>NUCLEOTIDE SEQUENCE [LARGE SCALE GENOMIC DNA]</scope>
    <source>
        <strain evidence="2 3">Red1</strain>
    </source>
</reference>
<accession>A0A0B5FDH4</accession>
<dbReference type="GO" id="GO:0016020">
    <property type="term" value="C:membrane"/>
    <property type="evidence" value="ECO:0007669"/>
    <property type="project" value="InterPro"/>
</dbReference>
<feature type="domain" description="PKD/Chitinase" evidence="1">
    <location>
        <begin position="615"/>
        <end position="707"/>
    </location>
</feature>
<dbReference type="SMART" id="SM00089">
    <property type="entry name" value="PKD"/>
    <property type="match status" value="7"/>
</dbReference>
<feature type="domain" description="PKD/Chitinase" evidence="1">
    <location>
        <begin position="43"/>
        <end position="132"/>
    </location>
</feature>
<gene>
    <name evidence="2" type="ORF">GSUB_05980</name>
</gene>
<dbReference type="InterPro" id="IPR013783">
    <property type="entry name" value="Ig-like_fold"/>
</dbReference>
<dbReference type="PROSITE" id="PS51257">
    <property type="entry name" value="PROKAR_LIPOPROTEIN"/>
    <property type="match status" value="1"/>
</dbReference>
<dbReference type="Pfam" id="PF05345">
    <property type="entry name" value="He_PIG"/>
    <property type="match status" value="1"/>
</dbReference>
<dbReference type="Proteomes" id="UP000035036">
    <property type="component" value="Chromosome"/>
</dbReference>
<evidence type="ECO:0000259" key="1">
    <source>
        <dbReference type="SMART" id="SM00089"/>
    </source>
</evidence>
<dbReference type="STRING" id="483547.GSUB_05980"/>
<dbReference type="InterPro" id="IPR022409">
    <property type="entry name" value="PKD/Chitinase_dom"/>
</dbReference>
<evidence type="ECO:0000313" key="3">
    <source>
        <dbReference type="Proteomes" id="UP000035036"/>
    </source>
</evidence>
<dbReference type="OrthoDB" id="5388941at2"/>
<dbReference type="InterPro" id="IPR035986">
    <property type="entry name" value="PKD_dom_sf"/>
</dbReference>
<dbReference type="InterPro" id="IPR015919">
    <property type="entry name" value="Cadherin-like_sf"/>
</dbReference>
<feature type="domain" description="PKD/Chitinase" evidence="1">
    <location>
        <begin position="136"/>
        <end position="224"/>
    </location>
</feature>
<dbReference type="SUPFAM" id="SSF49313">
    <property type="entry name" value="Cadherin-like"/>
    <property type="match status" value="1"/>
</dbReference>
<feature type="domain" description="PKD/Chitinase" evidence="1">
    <location>
        <begin position="711"/>
        <end position="800"/>
    </location>
</feature>
<sequence length="1281" mass="134119">MHKKYNPHSLIPLILSLFLAACGGGGGSGGDPIIPQPGNTAPIARISADLINTQTGETVTLSAANSSDPDGDPLTFSWDLTSKPEGSSAELTNPGDAVTQLTLDTEGSYTVTLVASDGFSDSSPATLVLSAGENLKGGISVQSPTITAGQSTRLSAIPISGIDPDELSFAWRIVDEPGGASLSAFDEPETILTTALPGEHVISLTVSSSQNSDTRQITVFAEGLPDNRPPSASIITESTRSIIGEALLFDGRSSSDPDNDLLSFTWELTEKPPGSSAVLSGSSDDRVYLTADLQGEYTVALQVSDGELTSPLQTLTVTASPPGANTPPEAIITPEEVETSVGVRTYLDGSQSTDPDGDSLSYRWQLLHKPAGSQSALTNSTSSATYLTPDTEGEYRIELIVSDGRIESTASLATVTATEQDNNLIRPVADAGEDQLVSIGDEVLLDGRGSRTENEEDLFFSWSLLSTPSTGTVLSNNNAATPHFTPDLAGIYLAQLIVNNGQLNSEPDTVEIQVNAPPVADAGANRQTYLGSHVTLDGSASSDPDTGPQPIVYSWQVRDAEGTVLSLEGADQKTTRFTPLQTGLYTLILTVDDGLDSHTAQAIVEVVPAPDQQPVADAGDNTVADTGETVYLNGSDSFDPDSDPLTFHWSFTNRPADSLLEDADIIQSPSSPEASFTPDRDGRYDVALTVNDGTLDSDPDTVIITAISRPVADAGPDRSVGLGAEVTLNAGDSHAPQGNTLTYSWTFDPPAASMAELSSPQGQIVSFTPDVPGSYRIGLTVDDEFFSSDEFIVEITAVNTFMRTYGGAGVDFGGPVHELEDGSGYIIGGESNSPSIAEQGDYDMVLIATDSAGNEIWREVYGGAGAEELWSLAAKPDGGFYLAGFSNSFGEETGDSSGAGDAYLVETTSRGVQLNQKTYGSTDLDQAQVVLPTADGGLILAGYTQSPDLAPQGVNDANMYVIKQTAGGEVAWERSYGGELVEDAWGIAEKPDGSGFLVAGFTDSYADKARGDAYIVEIDADGNQLSSLTLGEPGLYDEFYDLRRIGNSNRYIAVGYTESHQDSNGDFYFVIISNDASGELRVEKEIALGGTAHDETHAVALCDDGGFALIGTTLSYGHSALNPDILLIRTDGEGNQIWQHTYGGTASDQSWSITQAMDGGYLIGGNTASIGQGLQDILLIKTGPDGNVAPLARPLPPLSQNEGTGVDIDGAAGFLEPNAQPLTFEAINLPAGLAVNANTGRITGTLPDMTSDRTIQVTLIATDPNGLSATSTLKLTIKDTD</sequence>
<dbReference type="Pfam" id="PF18911">
    <property type="entry name" value="PKD_4"/>
    <property type="match status" value="2"/>
</dbReference>
<feature type="domain" description="PKD/Chitinase" evidence="1">
    <location>
        <begin position="519"/>
        <end position="609"/>
    </location>
</feature>
<evidence type="ECO:0000313" key="2">
    <source>
        <dbReference type="EMBL" id="AJF06197.1"/>
    </source>
</evidence>
<dbReference type="GO" id="GO:0005509">
    <property type="term" value="F:calcium ion binding"/>
    <property type="evidence" value="ECO:0007669"/>
    <property type="project" value="InterPro"/>
</dbReference>
<organism evidence="2 3">
    <name type="scientific">Geoalkalibacter subterraneus</name>
    <dbReference type="NCBI Taxonomy" id="483547"/>
    <lineage>
        <taxon>Bacteria</taxon>
        <taxon>Pseudomonadati</taxon>
        <taxon>Thermodesulfobacteriota</taxon>
        <taxon>Desulfuromonadia</taxon>
        <taxon>Desulfuromonadales</taxon>
        <taxon>Geoalkalibacteraceae</taxon>
        <taxon>Geoalkalibacter</taxon>
    </lineage>
</organism>
<dbReference type="Pfam" id="PF22352">
    <property type="entry name" value="K319L-like_PKD"/>
    <property type="match status" value="3"/>
</dbReference>
<dbReference type="PANTHER" id="PTHR42754:SF1">
    <property type="entry name" value="LIPOPROTEIN"/>
    <property type="match status" value="1"/>
</dbReference>
<dbReference type="HOGENOM" id="CLU_263058_0_0_7"/>
<dbReference type="KEGG" id="gsb:GSUB_05980"/>
<dbReference type="SUPFAM" id="SSF49299">
    <property type="entry name" value="PKD domain"/>
    <property type="match status" value="6"/>
</dbReference>
<keyword evidence="3" id="KW-1185">Reference proteome</keyword>
<protein>
    <recommendedName>
        <fullName evidence="1">PKD/Chitinase domain-containing protein</fullName>
    </recommendedName>
</protein>
<name>A0A0B5FDH4_9BACT</name>
<dbReference type="Pfam" id="PF00801">
    <property type="entry name" value="PKD"/>
    <property type="match status" value="1"/>
</dbReference>
<dbReference type="Gene3D" id="2.60.40.10">
    <property type="entry name" value="Immunoglobulins"/>
    <property type="match status" value="9"/>
</dbReference>
<feature type="domain" description="PKD/Chitinase" evidence="1">
    <location>
        <begin position="231"/>
        <end position="322"/>
    </location>
</feature>
<feature type="domain" description="PKD/Chitinase" evidence="1">
    <location>
        <begin position="428"/>
        <end position="517"/>
    </location>
</feature>
<dbReference type="EMBL" id="CP010311">
    <property type="protein sequence ID" value="AJF06197.1"/>
    <property type="molecule type" value="Genomic_DNA"/>
</dbReference>
<proteinExistence type="predicted"/>